<evidence type="ECO:0000313" key="4">
    <source>
        <dbReference type="EMBL" id="PKY49499.1"/>
    </source>
</evidence>
<evidence type="ECO:0000256" key="3">
    <source>
        <dbReference type="ARBA" id="ARBA00023242"/>
    </source>
</evidence>
<dbReference type="SUPFAM" id="SSF89817">
    <property type="entry name" value="Mago nashi protein"/>
    <property type="match status" value="1"/>
</dbReference>
<organism evidence="4 5">
    <name type="scientific">Rhizophagus irregularis</name>
    <dbReference type="NCBI Taxonomy" id="588596"/>
    <lineage>
        <taxon>Eukaryota</taxon>
        <taxon>Fungi</taxon>
        <taxon>Fungi incertae sedis</taxon>
        <taxon>Mucoromycota</taxon>
        <taxon>Glomeromycotina</taxon>
        <taxon>Glomeromycetes</taxon>
        <taxon>Glomerales</taxon>
        <taxon>Glomeraceae</taxon>
        <taxon>Rhizophagus</taxon>
    </lineage>
</organism>
<keyword evidence="3" id="KW-0539">Nucleus</keyword>
<evidence type="ECO:0000256" key="1">
    <source>
        <dbReference type="ARBA" id="ARBA00004123"/>
    </source>
</evidence>
<comment type="caution">
    <text evidence="4">The sequence shown here is derived from an EMBL/GenBank/DDBJ whole genome shotgun (WGS) entry which is preliminary data.</text>
</comment>
<reference evidence="4 5" key="1">
    <citation type="submission" date="2015-10" db="EMBL/GenBank/DDBJ databases">
        <title>Genome analyses suggest a sexual origin of heterokaryosis in a supposedly ancient asexual fungus.</title>
        <authorList>
            <person name="Ropars J."/>
            <person name="Sedzielewska K."/>
            <person name="Noel J."/>
            <person name="Charron P."/>
            <person name="Farinelli L."/>
            <person name="Marton T."/>
            <person name="Kruger M."/>
            <person name="Pelin A."/>
            <person name="Brachmann A."/>
            <person name="Corradi N."/>
        </authorList>
    </citation>
    <scope>NUCLEOTIDE SEQUENCE [LARGE SCALE GENOMIC DNA]</scope>
    <source>
        <strain evidence="4 5">A4</strain>
    </source>
</reference>
<proteinExistence type="inferred from homology"/>
<sequence>MATNFLNLSFALINDVIMLITQITEIIVYTSSLIIKELKKIIQENHIQTGALFAIGLINTEVHNENDPAFVLLLESEDEEFYIKSINNERIEKNYLKKQNHKKDDQKWSKKNVVKQQEFEIKLGNEHILFETAKIKFLVNIQESNDFEELEIKNFIFIIILII</sequence>
<dbReference type="GO" id="GO:0008380">
    <property type="term" value="P:RNA splicing"/>
    <property type="evidence" value="ECO:0007669"/>
    <property type="project" value="InterPro"/>
</dbReference>
<evidence type="ECO:0000256" key="2">
    <source>
        <dbReference type="ARBA" id="ARBA00009270"/>
    </source>
</evidence>
<evidence type="ECO:0000313" key="5">
    <source>
        <dbReference type="Proteomes" id="UP000234323"/>
    </source>
</evidence>
<dbReference type="AlphaFoldDB" id="A0A2I1GSB4"/>
<gene>
    <name evidence="4" type="ORF">RhiirA4_527935</name>
</gene>
<protein>
    <submittedName>
        <fullName evidence="4">Uncharacterized protein</fullName>
    </submittedName>
</protein>
<dbReference type="Gene3D" id="3.30.1560.10">
    <property type="entry name" value="Mago nashi"/>
    <property type="match status" value="1"/>
</dbReference>
<dbReference type="EMBL" id="LLXI01000750">
    <property type="protein sequence ID" value="PKY49499.1"/>
    <property type="molecule type" value="Genomic_DNA"/>
</dbReference>
<dbReference type="PANTHER" id="PTHR12638">
    <property type="entry name" value="PROTEIN MAGO NASHI HOMOLOG"/>
    <property type="match status" value="1"/>
</dbReference>
<dbReference type="PANTHER" id="PTHR12638:SF0">
    <property type="entry name" value="MAGO HOMOLOG, EXON JUNCTION COMPLEX SUBUNIT-RELATED"/>
    <property type="match status" value="1"/>
</dbReference>
<dbReference type="InterPro" id="IPR036605">
    <property type="entry name" value="Mago_nashi_sf"/>
</dbReference>
<dbReference type="GO" id="GO:0035145">
    <property type="term" value="C:exon-exon junction complex"/>
    <property type="evidence" value="ECO:0007669"/>
    <property type="project" value="InterPro"/>
</dbReference>
<accession>A0A2I1GSB4</accession>
<comment type="subcellular location">
    <subcellularLocation>
        <location evidence="1">Nucleus</location>
    </subcellularLocation>
</comment>
<keyword evidence="5" id="KW-1185">Reference proteome</keyword>
<comment type="similarity">
    <text evidence="2">Belongs to the mago nashi family.</text>
</comment>
<dbReference type="Proteomes" id="UP000234323">
    <property type="component" value="Unassembled WGS sequence"/>
</dbReference>
<dbReference type="InterPro" id="IPR004023">
    <property type="entry name" value="Mago_nashi"/>
</dbReference>
<name>A0A2I1GSB4_9GLOM</name>
<dbReference type="Pfam" id="PF02792">
    <property type="entry name" value="Mago_nashi"/>
    <property type="match status" value="1"/>
</dbReference>